<dbReference type="SUPFAM" id="SSF52540">
    <property type="entry name" value="P-loop containing nucleoside triphosphate hydrolases"/>
    <property type="match status" value="1"/>
</dbReference>
<evidence type="ECO:0000313" key="6">
    <source>
        <dbReference type="EMBL" id="CEO33085.1"/>
    </source>
</evidence>
<dbReference type="InterPro" id="IPR027417">
    <property type="entry name" value="P-loop_NTPase"/>
</dbReference>
<dbReference type="eggNOG" id="COG4555">
    <property type="taxonomic scope" value="Bacteria"/>
</dbReference>
<dbReference type="EMBL" id="CEKZ01000003">
    <property type="protein sequence ID" value="CEQ03302.1"/>
    <property type="molecule type" value="Genomic_DNA"/>
</dbReference>
<dbReference type="PROSITE" id="PS50893">
    <property type="entry name" value="ABC_TRANSPORTER_2"/>
    <property type="match status" value="1"/>
</dbReference>
<dbReference type="InterPro" id="IPR050763">
    <property type="entry name" value="ABC_transporter_ATP-binding"/>
</dbReference>
<dbReference type="Proteomes" id="UP000049127">
    <property type="component" value="Unassembled WGS sequence"/>
</dbReference>
<dbReference type="InterPro" id="IPR003593">
    <property type="entry name" value="AAA+_ATPase"/>
</dbReference>
<evidence type="ECO:0000256" key="2">
    <source>
        <dbReference type="ARBA" id="ARBA00022448"/>
    </source>
</evidence>
<evidence type="ECO:0000256" key="1">
    <source>
        <dbReference type="ARBA" id="ARBA00005417"/>
    </source>
</evidence>
<evidence type="ECO:0000256" key="3">
    <source>
        <dbReference type="ARBA" id="ARBA00022741"/>
    </source>
</evidence>
<dbReference type="RefSeq" id="WP_021130035.1">
    <property type="nucleotide sequence ID" value="NZ_BDJI01000002.1"/>
</dbReference>
<evidence type="ECO:0000313" key="9">
    <source>
        <dbReference type="Proteomes" id="UP000049685"/>
    </source>
</evidence>
<dbReference type="OrthoDB" id="1756772at2"/>
<dbReference type="PANTHER" id="PTHR42711:SF5">
    <property type="entry name" value="ABC TRANSPORTER ATP-BINDING PROTEIN NATA"/>
    <property type="match status" value="1"/>
</dbReference>
<comment type="similarity">
    <text evidence="1">Belongs to the ABC transporter superfamily.</text>
</comment>
<evidence type="ECO:0000256" key="4">
    <source>
        <dbReference type="ARBA" id="ARBA00022840"/>
    </source>
</evidence>
<evidence type="ECO:0000313" key="7">
    <source>
        <dbReference type="EMBL" id="CEQ03302.1"/>
    </source>
</evidence>
<dbReference type="GO" id="GO:0016887">
    <property type="term" value="F:ATP hydrolysis activity"/>
    <property type="evidence" value="ECO:0007669"/>
    <property type="project" value="InterPro"/>
</dbReference>
<dbReference type="PATRIC" id="fig|1505.7.peg.1306"/>
<dbReference type="GO" id="GO:0005524">
    <property type="term" value="F:ATP binding"/>
    <property type="evidence" value="ECO:0007669"/>
    <property type="project" value="UniProtKB-KW"/>
</dbReference>
<evidence type="ECO:0000259" key="5">
    <source>
        <dbReference type="PROSITE" id="PS50893"/>
    </source>
</evidence>
<gene>
    <name evidence="7" type="primary">ybhF_1</name>
    <name evidence="7" type="ORF">R28058_10351</name>
    <name evidence="6" type="ORF">UMC4404_10651</name>
</gene>
<dbReference type="KEGG" id="psor:RSJ16_08105"/>
<keyword evidence="3" id="KW-0547">Nucleotide-binding</keyword>
<dbReference type="Pfam" id="PF00005">
    <property type="entry name" value="ABC_tran"/>
    <property type="match status" value="1"/>
</dbReference>
<protein>
    <submittedName>
        <fullName evidence="7">ABC transporter ATP-binding protein</fullName>
        <ecNumber evidence="7">3.6.3.-</ecNumber>
    </submittedName>
</protein>
<name>A0A0A8W7E8_PARSO</name>
<dbReference type="AlphaFoldDB" id="A0A0A8W7E8"/>
<keyword evidence="7" id="KW-0378">Hydrolase</keyword>
<feature type="domain" description="ABC transporter" evidence="5">
    <location>
        <begin position="2"/>
        <end position="254"/>
    </location>
</feature>
<dbReference type="Gene3D" id="3.40.50.300">
    <property type="entry name" value="P-loop containing nucleotide triphosphate hydrolases"/>
    <property type="match status" value="1"/>
</dbReference>
<dbReference type="SMART" id="SM00382">
    <property type="entry name" value="AAA"/>
    <property type="match status" value="1"/>
</dbReference>
<keyword evidence="2" id="KW-0813">Transport</keyword>
<keyword evidence="4 7" id="KW-0067">ATP-binding</keyword>
<dbReference type="EMBL" id="CDNY01000003">
    <property type="protein sequence ID" value="CEO33085.1"/>
    <property type="molecule type" value="Genomic_DNA"/>
</dbReference>
<proteinExistence type="inferred from homology"/>
<dbReference type="PANTHER" id="PTHR42711">
    <property type="entry name" value="ABC TRANSPORTER ATP-BINDING PROTEIN"/>
    <property type="match status" value="1"/>
</dbReference>
<dbReference type="Proteomes" id="UP000049685">
    <property type="component" value="Unassembled WGS sequence"/>
</dbReference>
<evidence type="ECO:0000313" key="8">
    <source>
        <dbReference type="Proteomes" id="UP000049127"/>
    </source>
</evidence>
<accession>A0A0A8W7E8</accession>
<sequence>MIEVRNLCKSFTRVVKDNGSKKKSKFSKHKTKKEDFLAVNNISFEAKEGEILGILGPNGAGKTTLLRMLGGILTPTSGSINVCGYDYSIDKNAAKKEIGYLSGNTKLYNRLSPRELLTTFASLYEMPKDEIEKSINEVIDIMGMESFIDNRIENLSTGQTQRTSIARCLIHSPKIYIFDEPTLGLDVISSKSIIDFMKNEKKRGKTVLYSTHYMEEAETLCDRIMMIHQGEVIAIGTPTELKEKTETDNLRDVFITLASERGDLFED</sequence>
<organism evidence="7 8">
    <name type="scientific">Paraclostridium sordellii</name>
    <name type="common">Clostridium sordellii</name>
    <dbReference type="NCBI Taxonomy" id="1505"/>
    <lineage>
        <taxon>Bacteria</taxon>
        <taxon>Bacillati</taxon>
        <taxon>Bacillota</taxon>
        <taxon>Clostridia</taxon>
        <taxon>Peptostreptococcales</taxon>
        <taxon>Peptostreptococcaceae</taxon>
        <taxon>Paraclostridium</taxon>
    </lineage>
</organism>
<dbReference type="EC" id="3.6.3.-" evidence="7"/>
<reference evidence="8 9" key="1">
    <citation type="submission" date="2015-01" db="EMBL/GenBank/DDBJ databases">
        <authorList>
            <person name="Aslett A.Martin."/>
            <person name="De Silva Nishadi"/>
        </authorList>
    </citation>
    <scope>NUCLEOTIDE SEQUENCE [LARGE SCALE GENOMIC DNA]</scope>
    <source>
        <strain evidence="7 8">R28058</strain>
        <strain evidence="9">UMC4404</strain>
    </source>
</reference>
<reference evidence="6" key="2">
    <citation type="submission" date="2015-01" db="EMBL/GenBank/DDBJ databases">
        <authorList>
            <person name="Aslett M.A."/>
            <person name="De Silva N."/>
        </authorList>
    </citation>
    <scope>NUCLEOTIDE SEQUENCE</scope>
    <source>
        <strain evidence="6">UMC4404</strain>
    </source>
</reference>
<dbReference type="InterPro" id="IPR003439">
    <property type="entry name" value="ABC_transporter-like_ATP-bd"/>
</dbReference>